<dbReference type="Proteomes" id="UP000198915">
    <property type="component" value="Unassembled WGS sequence"/>
</dbReference>
<dbReference type="SUPFAM" id="SSF53448">
    <property type="entry name" value="Nucleotide-diphospho-sugar transferases"/>
    <property type="match status" value="1"/>
</dbReference>
<feature type="region of interest" description="Disordered" evidence="1">
    <location>
        <begin position="265"/>
        <end position="288"/>
    </location>
</feature>
<keyword evidence="3" id="KW-1185">Reference proteome</keyword>
<proteinExistence type="predicted"/>
<dbReference type="STRING" id="1884381.SAMN05518846_12414"/>
<gene>
    <name evidence="2" type="ORF">SAMN05518846_12414</name>
</gene>
<evidence type="ECO:0000256" key="1">
    <source>
        <dbReference type="SAM" id="MobiDB-lite"/>
    </source>
</evidence>
<accession>A0A1I4DDX0</accession>
<protein>
    <recommendedName>
        <fullName evidence="4">Glycosyl transferase family 2</fullName>
    </recommendedName>
</protein>
<dbReference type="AlphaFoldDB" id="A0A1I4DDX0"/>
<dbReference type="InterPro" id="IPR029044">
    <property type="entry name" value="Nucleotide-diphossugar_trans"/>
</dbReference>
<dbReference type="EMBL" id="FORT01000024">
    <property type="protein sequence ID" value="SFK92024.1"/>
    <property type="molecule type" value="Genomic_DNA"/>
</dbReference>
<name>A0A1I4DDX0_9BACL</name>
<evidence type="ECO:0008006" key="4">
    <source>
        <dbReference type="Google" id="ProtNLM"/>
    </source>
</evidence>
<organism evidence="2 3">
    <name type="scientific">Brevibacillus centrosporus</name>
    <dbReference type="NCBI Taxonomy" id="54910"/>
    <lineage>
        <taxon>Bacteria</taxon>
        <taxon>Bacillati</taxon>
        <taxon>Bacillota</taxon>
        <taxon>Bacilli</taxon>
        <taxon>Bacillales</taxon>
        <taxon>Paenibacillaceae</taxon>
        <taxon>Brevibacillus</taxon>
    </lineage>
</organism>
<evidence type="ECO:0000313" key="2">
    <source>
        <dbReference type="EMBL" id="SFK92024.1"/>
    </source>
</evidence>
<reference evidence="3" key="1">
    <citation type="submission" date="2016-10" db="EMBL/GenBank/DDBJ databases">
        <authorList>
            <person name="Varghese N."/>
            <person name="Submissions S."/>
        </authorList>
    </citation>
    <scope>NUCLEOTIDE SEQUENCE [LARGE SCALE GENOMIC DNA]</scope>
    <source>
        <strain evidence="3">OK042</strain>
    </source>
</reference>
<sequence length="288" mass="32312">MDKAVVDRPEVSVVYVASDDTRTLRRMLTNVKELATSLEVIVVSPKCVDTSYLGDESSWIDKIVSPSIYSYDEGRALGARHARGETVLFLDERVDFSLPLWQQYVDAVRNGADVAVTVRTQTSTSAKKKKPLPTRYAYRLLNHLLGHTELGTGTLSRIPFACSRKALKALGHECLRTPPIAYVKAAWQKLVVVGVHPDSAIKWTDDTRISMVKSTRQLLREHAYAIQLLVNLIGPRGGMPDGDRYRDLLHIPGELHLRSVFYPQPREDKGGVWGGKRKKKQTGSHKKR</sequence>
<dbReference type="RefSeq" id="WP_092276513.1">
    <property type="nucleotide sequence ID" value="NZ_FORT01000024.1"/>
</dbReference>
<feature type="compositionally biased region" description="Basic residues" evidence="1">
    <location>
        <begin position="275"/>
        <end position="288"/>
    </location>
</feature>
<evidence type="ECO:0000313" key="3">
    <source>
        <dbReference type="Proteomes" id="UP000198915"/>
    </source>
</evidence>